<organism evidence="7 8">
    <name type="scientific">Cymbomonas tetramitiformis</name>
    <dbReference type="NCBI Taxonomy" id="36881"/>
    <lineage>
        <taxon>Eukaryota</taxon>
        <taxon>Viridiplantae</taxon>
        <taxon>Chlorophyta</taxon>
        <taxon>Pyramimonadophyceae</taxon>
        <taxon>Pyramimonadales</taxon>
        <taxon>Pyramimonadaceae</taxon>
        <taxon>Cymbomonas</taxon>
    </lineage>
</organism>
<keyword evidence="1" id="KW-0602">Photosynthesis</keyword>
<dbReference type="InterPro" id="IPR015943">
    <property type="entry name" value="WD40/YVTN_repeat-like_dom_sf"/>
</dbReference>
<sequence>MAFRLLRGTVLLWTLAAAQDPAWDFIQPSTSNFHDIAIPSVYRAIAVGQDNVIVASDDAGQTWTSVPSGLSKRFTWRSSHFANGTEGWIVGYYGKVLHTRDAGAFWAEQPNPAGPYVNLEAVHAPTPLSVWVVGTAGTIMHSADGGETWELQTHFYFFDDYIPVDYYGVHFVNDETGFIVGANSSIIYTTTAGYLWRVLRRPEPGAPTLRRLVFAESQQLAWAVGDAGAMLESVDGGWTWSFREDRPCGTDTLEDITVDDFGDGGTGTVVGREGVVCRSFDEGRNWTVLWRNTAADLYAVERFRGGITLAAGEFGEMLRDPTTVPPPLLHLLPPSPPPSAASTPLPASTPAPSPPLPPPPPPPPPPLQRSYSVEFDGLDDYLVLPLVEGIHAISVWVWKDSTQPRTDMHYLLDARYGAPEGYFASEIIGAFWDELYVDGNATNMTWGSVPDDAWTHVHLQSNHSFDDDVTFMARVVAGDHIDGSTIGELKGRLAEIYLWSLQLTATQVSIIATGFDVKEEHGDLLAWYNLEEGSGLHVKDALRIQGQDLRGDGRLPSLPPPPPPVRATEAARDDTEPVTEQAWFVAVVFGVPGMVITALGVPLLARGAGMTEADQHLLAPTAPLPLEGPASIQPSATINGETEHDKGNEIILALTAATKSSKVVPVSSKV</sequence>
<feature type="region of interest" description="Disordered" evidence="3">
    <location>
        <begin position="549"/>
        <end position="571"/>
    </location>
</feature>
<feature type="domain" description="Photosynthesis system II assembly factor Ycf48/Hcf136-like" evidence="6">
    <location>
        <begin position="19"/>
        <end position="107"/>
    </location>
</feature>
<feature type="domain" description="Photosynthesis system II assembly factor Ycf48/Hcf136-like" evidence="6">
    <location>
        <begin position="130"/>
        <end position="208"/>
    </location>
</feature>
<dbReference type="SUPFAM" id="SSF49899">
    <property type="entry name" value="Concanavalin A-like lectins/glucanases"/>
    <property type="match status" value="1"/>
</dbReference>
<dbReference type="GO" id="GO:0009523">
    <property type="term" value="C:photosystem II"/>
    <property type="evidence" value="ECO:0007669"/>
    <property type="project" value="UniProtKB-KW"/>
</dbReference>
<protein>
    <recommendedName>
        <fullName evidence="6">Photosynthesis system II assembly factor Ycf48/Hcf136-like domain-containing protein</fullName>
    </recommendedName>
</protein>
<reference evidence="7 8" key="1">
    <citation type="journal article" date="2015" name="Genome Biol. Evol.">
        <title>Comparative Genomics of a Bacterivorous Green Alga Reveals Evolutionary Causalities and Consequences of Phago-Mixotrophic Mode of Nutrition.</title>
        <authorList>
            <person name="Burns J.A."/>
            <person name="Paasch A."/>
            <person name="Narechania A."/>
            <person name="Kim E."/>
        </authorList>
    </citation>
    <scope>NUCLEOTIDE SEQUENCE [LARGE SCALE GENOMIC DNA]</scope>
    <source>
        <strain evidence="7 8">PLY_AMNH</strain>
    </source>
</reference>
<feature type="transmembrane region" description="Helical" evidence="4">
    <location>
        <begin position="582"/>
        <end position="605"/>
    </location>
</feature>
<keyword evidence="8" id="KW-1185">Reference proteome</keyword>
<dbReference type="Proteomes" id="UP001190700">
    <property type="component" value="Unassembled WGS sequence"/>
</dbReference>
<feature type="compositionally biased region" description="Pro residues" evidence="3">
    <location>
        <begin position="325"/>
        <end position="339"/>
    </location>
</feature>
<evidence type="ECO:0000256" key="3">
    <source>
        <dbReference type="SAM" id="MobiDB-lite"/>
    </source>
</evidence>
<keyword evidence="4" id="KW-1133">Transmembrane helix</keyword>
<dbReference type="EMBL" id="LGRX02008413">
    <property type="protein sequence ID" value="KAK3273557.1"/>
    <property type="molecule type" value="Genomic_DNA"/>
</dbReference>
<feature type="domain" description="Photosynthesis system II assembly factor Ycf48/Hcf136-like" evidence="6">
    <location>
        <begin position="213"/>
        <end position="289"/>
    </location>
</feature>
<dbReference type="PANTHER" id="PTHR47199:SF2">
    <property type="entry name" value="PHOTOSYSTEM II STABILITY_ASSEMBLY FACTOR HCF136, CHLOROPLASTIC"/>
    <property type="match status" value="1"/>
</dbReference>
<feature type="chain" id="PRO_5042075097" description="Photosynthesis system II assembly factor Ycf48/Hcf136-like domain-containing protein" evidence="5">
    <location>
        <begin position="19"/>
        <end position="670"/>
    </location>
</feature>
<feature type="region of interest" description="Disordered" evidence="3">
    <location>
        <begin position="325"/>
        <end position="370"/>
    </location>
</feature>
<evidence type="ECO:0000313" key="8">
    <source>
        <dbReference type="Proteomes" id="UP001190700"/>
    </source>
</evidence>
<dbReference type="InterPro" id="IPR028203">
    <property type="entry name" value="PSII_CF48-like_dom"/>
</dbReference>
<dbReference type="PANTHER" id="PTHR47199">
    <property type="entry name" value="PHOTOSYSTEM II STABILITY/ASSEMBLY FACTOR HCF136, CHLOROPLASTIC"/>
    <property type="match status" value="1"/>
</dbReference>
<dbReference type="SUPFAM" id="SSF110296">
    <property type="entry name" value="Oligoxyloglucan reducing end-specific cellobiohydrolase"/>
    <property type="match status" value="2"/>
</dbReference>
<name>A0AAE0L6E6_9CHLO</name>
<feature type="signal peptide" evidence="5">
    <location>
        <begin position="1"/>
        <end position="18"/>
    </location>
</feature>
<keyword evidence="2" id="KW-0604">Photosystem II</keyword>
<keyword evidence="5" id="KW-0732">Signal</keyword>
<feature type="compositionally biased region" description="Pro residues" evidence="3">
    <location>
        <begin position="347"/>
        <end position="367"/>
    </location>
</feature>
<proteinExistence type="predicted"/>
<gene>
    <name evidence="7" type="ORF">CYMTET_18209</name>
</gene>
<comment type="caution">
    <text evidence="7">The sequence shown here is derived from an EMBL/GenBank/DDBJ whole genome shotgun (WGS) entry which is preliminary data.</text>
</comment>
<dbReference type="AlphaFoldDB" id="A0AAE0L6E6"/>
<keyword evidence="4" id="KW-0812">Transmembrane</keyword>
<keyword evidence="4" id="KW-0472">Membrane</keyword>
<evidence type="ECO:0000313" key="7">
    <source>
        <dbReference type="EMBL" id="KAK3273557.1"/>
    </source>
</evidence>
<evidence type="ECO:0000256" key="2">
    <source>
        <dbReference type="ARBA" id="ARBA00023276"/>
    </source>
</evidence>
<dbReference type="Gene3D" id="2.130.10.10">
    <property type="entry name" value="YVTN repeat-like/Quinoprotein amine dehydrogenase"/>
    <property type="match status" value="2"/>
</dbReference>
<evidence type="ECO:0000256" key="4">
    <source>
        <dbReference type="SAM" id="Phobius"/>
    </source>
</evidence>
<dbReference type="Pfam" id="PF14870">
    <property type="entry name" value="PSII_BNR"/>
    <property type="match status" value="3"/>
</dbReference>
<evidence type="ECO:0000256" key="1">
    <source>
        <dbReference type="ARBA" id="ARBA00022531"/>
    </source>
</evidence>
<dbReference type="InterPro" id="IPR013320">
    <property type="entry name" value="ConA-like_dom_sf"/>
</dbReference>
<evidence type="ECO:0000256" key="5">
    <source>
        <dbReference type="SAM" id="SignalP"/>
    </source>
</evidence>
<accession>A0AAE0L6E6</accession>
<dbReference type="GO" id="GO:0015979">
    <property type="term" value="P:photosynthesis"/>
    <property type="evidence" value="ECO:0007669"/>
    <property type="project" value="UniProtKB-KW"/>
</dbReference>
<evidence type="ECO:0000259" key="6">
    <source>
        <dbReference type="Pfam" id="PF14870"/>
    </source>
</evidence>